<dbReference type="Proteomes" id="UP000218896">
    <property type="component" value="Unassembled WGS sequence"/>
</dbReference>
<reference evidence="8 9" key="1">
    <citation type="submission" date="2017-08" db="EMBL/GenBank/DDBJ databases">
        <title>Halovibrio sewagensis sp. nov., isolated from wastewater of high salinity.</title>
        <authorList>
            <person name="Dong X."/>
            <person name="Zhang G."/>
        </authorList>
    </citation>
    <scope>NUCLEOTIDE SEQUENCE [LARGE SCALE GENOMIC DNA]</scope>
    <source>
        <strain evidence="8 9">YL5-2</strain>
    </source>
</reference>
<dbReference type="PROSITE" id="PS50109">
    <property type="entry name" value="HIS_KIN"/>
    <property type="match status" value="1"/>
</dbReference>
<evidence type="ECO:0000256" key="5">
    <source>
        <dbReference type="ARBA" id="ARBA00022777"/>
    </source>
</evidence>
<name>A0A2A2F800_9GAMM</name>
<comment type="catalytic activity">
    <reaction evidence="1">
        <text>ATP + protein L-histidine = ADP + protein N-phospho-L-histidine.</text>
        <dbReference type="EC" id="2.7.13.3"/>
    </reaction>
</comment>
<dbReference type="EMBL" id="NSKD01000003">
    <property type="protein sequence ID" value="PAU80742.1"/>
    <property type="molecule type" value="Genomic_DNA"/>
</dbReference>
<dbReference type="Gene3D" id="3.30.565.10">
    <property type="entry name" value="Histidine kinase-like ATPase, C-terminal domain"/>
    <property type="match status" value="1"/>
</dbReference>
<dbReference type="Pfam" id="PF02518">
    <property type="entry name" value="HATPase_c"/>
    <property type="match status" value="1"/>
</dbReference>
<keyword evidence="6 8" id="KW-0067">ATP-binding</keyword>
<keyword evidence="3" id="KW-0808">Transferase</keyword>
<dbReference type="EC" id="2.7.13.3" evidence="2"/>
<dbReference type="GO" id="GO:0005524">
    <property type="term" value="F:ATP binding"/>
    <property type="evidence" value="ECO:0007669"/>
    <property type="project" value="UniProtKB-KW"/>
</dbReference>
<dbReference type="PANTHER" id="PTHR44936:SF10">
    <property type="entry name" value="SENSOR PROTEIN RSTB"/>
    <property type="match status" value="1"/>
</dbReference>
<evidence type="ECO:0000313" key="9">
    <source>
        <dbReference type="Proteomes" id="UP000218896"/>
    </source>
</evidence>
<dbReference type="RefSeq" id="WP_095617574.1">
    <property type="nucleotide sequence ID" value="NZ_NSKD01000003.1"/>
</dbReference>
<evidence type="ECO:0000259" key="7">
    <source>
        <dbReference type="PROSITE" id="PS50109"/>
    </source>
</evidence>
<keyword evidence="9" id="KW-1185">Reference proteome</keyword>
<evidence type="ECO:0000256" key="2">
    <source>
        <dbReference type="ARBA" id="ARBA00012438"/>
    </source>
</evidence>
<dbReference type="InterPro" id="IPR036890">
    <property type="entry name" value="HATPase_C_sf"/>
</dbReference>
<dbReference type="AlphaFoldDB" id="A0A2A2F800"/>
<evidence type="ECO:0000256" key="6">
    <source>
        <dbReference type="ARBA" id="ARBA00022840"/>
    </source>
</evidence>
<dbReference type="GO" id="GO:0005886">
    <property type="term" value="C:plasma membrane"/>
    <property type="evidence" value="ECO:0007669"/>
    <property type="project" value="TreeGrafter"/>
</dbReference>
<evidence type="ECO:0000313" key="8">
    <source>
        <dbReference type="EMBL" id="PAU80742.1"/>
    </source>
</evidence>
<evidence type="ECO:0000256" key="3">
    <source>
        <dbReference type="ARBA" id="ARBA00022679"/>
    </source>
</evidence>
<dbReference type="OrthoDB" id="9809766at2"/>
<dbReference type="SUPFAM" id="SSF55874">
    <property type="entry name" value="ATPase domain of HSP90 chaperone/DNA topoisomerase II/histidine kinase"/>
    <property type="match status" value="1"/>
</dbReference>
<evidence type="ECO:0000256" key="1">
    <source>
        <dbReference type="ARBA" id="ARBA00000085"/>
    </source>
</evidence>
<accession>A0A2A2F800</accession>
<keyword evidence="5" id="KW-0418">Kinase</keyword>
<dbReference type="GO" id="GO:0000155">
    <property type="term" value="F:phosphorelay sensor kinase activity"/>
    <property type="evidence" value="ECO:0007669"/>
    <property type="project" value="TreeGrafter"/>
</dbReference>
<keyword evidence="4" id="KW-0547">Nucleotide-binding</keyword>
<dbReference type="InterPro" id="IPR005467">
    <property type="entry name" value="His_kinase_dom"/>
</dbReference>
<organism evidence="8 9">
    <name type="scientific">Halovibrio salipaludis</name>
    <dbReference type="NCBI Taxonomy" id="2032626"/>
    <lineage>
        <taxon>Bacteria</taxon>
        <taxon>Pseudomonadati</taxon>
        <taxon>Pseudomonadota</taxon>
        <taxon>Gammaproteobacteria</taxon>
        <taxon>Oceanospirillales</taxon>
        <taxon>Halomonadaceae</taxon>
        <taxon>Halovibrio</taxon>
    </lineage>
</organism>
<dbReference type="InterPro" id="IPR050980">
    <property type="entry name" value="2C_sensor_his_kinase"/>
</dbReference>
<dbReference type="InterPro" id="IPR003594">
    <property type="entry name" value="HATPase_dom"/>
</dbReference>
<dbReference type="PANTHER" id="PTHR44936">
    <property type="entry name" value="SENSOR PROTEIN CREC"/>
    <property type="match status" value="1"/>
</dbReference>
<gene>
    <name evidence="8" type="ORF">CK501_10055</name>
</gene>
<sequence length="227" mass="25183">MSNDLDFSTVLASTVHDMKNSLGMLLNSLDEVRDSVGEEVRGARPFTTLEYEAQRVHGDLVQLLSLYRLSEEKLSATVEEQLVHDFLDEQQAHHRRLLEGLGITLEVHTEPDAEEGYFDPQLVSGVLTNVINNAIRYAGSQLQLNARAEDGWLVLSVEDDGPGYPEHMLAVDFSGTERIDFSTGSTNLGLYFAERMAGMHTAGERQGFTRLRNGGDLGGSVFELWLP</sequence>
<dbReference type="SMART" id="SM00387">
    <property type="entry name" value="HATPase_c"/>
    <property type="match status" value="1"/>
</dbReference>
<evidence type="ECO:0000256" key="4">
    <source>
        <dbReference type="ARBA" id="ARBA00022741"/>
    </source>
</evidence>
<comment type="caution">
    <text evidence="8">The sequence shown here is derived from an EMBL/GenBank/DDBJ whole genome shotgun (WGS) entry which is preliminary data.</text>
</comment>
<feature type="domain" description="Histidine kinase" evidence="7">
    <location>
        <begin position="13"/>
        <end position="227"/>
    </location>
</feature>
<protein>
    <recommendedName>
        <fullName evidence="2">histidine kinase</fullName>
        <ecNumber evidence="2">2.7.13.3</ecNumber>
    </recommendedName>
</protein>
<proteinExistence type="predicted"/>